<sequence length="160" mass="17580">MKLDASLPDFETVRKQGIVKRSDPNGHYVAYQAFREDPENNPLTTPSGKVEIYSEELARLAAEWELPEGDVIHPLPIYVSTSEAGIRQCAINILCSSPVSILKRAATQPTVTLMCLSKPLNKRCGSTQWTLSVAVLKTAIASRSITTVVKFESTPKSPHE</sequence>
<keyword evidence="1" id="KW-0560">Oxidoreductase</keyword>
<evidence type="ECO:0000313" key="2">
    <source>
        <dbReference type="Proteomes" id="UP000029223"/>
    </source>
</evidence>
<dbReference type="GO" id="GO:0016491">
    <property type="term" value="F:oxidoreductase activity"/>
    <property type="evidence" value="ECO:0007669"/>
    <property type="project" value="UniProtKB-KW"/>
</dbReference>
<dbReference type="EMBL" id="BBMS01000102">
    <property type="protein sequence ID" value="GAL30608.1"/>
    <property type="molecule type" value="Genomic_DNA"/>
</dbReference>
<protein>
    <submittedName>
        <fullName evidence="1">Anaerobic dimethyl sulfoxide reductase chain A</fullName>
        <ecNumber evidence="1">1.8.5.3</ecNumber>
    </submittedName>
</protein>
<dbReference type="EC" id="1.8.5.3" evidence="1"/>
<proteinExistence type="predicted"/>
<organism evidence="1 2">
    <name type="scientific">Vibrio variabilis</name>
    <dbReference type="NCBI Taxonomy" id="990271"/>
    <lineage>
        <taxon>Bacteria</taxon>
        <taxon>Pseudomonadati</taxon>
        <taxon>Pseudomonadota</taxon>
        <taxon>Gammaproteobacteria</taxon>
        <taxon>Vibrionales</taxon>
        <taxon>Vibrionaceae</taxon>
        <taxon>Vibrio</taxon>
    </lineage>
</organism>
<reference evidence="2" key="2">
    <citation type="submission" date="2014-09" db="EMBL/GenBank/DDBJ databases">
        <authorList>
            <consortium name="NBRP consortium"/>
            <person name="Sawabe T."/>
            <person name="Meirelles P."/>
            <person name="Nakanishi M."/>
            <person name="Sayaka M."/>
            <person name="Hattori M."/>
            <person name="Ohkuma M."/>
        </authorList>
    </citation>
    <scope>NUCLEOTIDE SEQUENCE [LARGE SCALE GENOMIC DNA]</scope>
    <source>
        <strain evidence="2">JCM 19239</strain>
    </source>
</reference>
<gene>
    <name evidence="1" type="ORF">JCM19239_1302</name>
</gene>
<dbReference type="Gene3D" id="3.40.228.10">
    <property type="entry name" value="Dimethylsulfoxide Reductase, domain 2"/>
    <property type="match status" value="1"/>
</dbReference>
<reference evidence="2" key="1">
    <citation type="submission" date="2014-09" db="EMBL/GenBank/DDBJ databases">
        <title>Vibrio variabilis JCM 19239. (C206) whole genome shotgun sequence.</title>
        <authorList>
            <person name="Sawabe T."/>
            <person name="Meirelles P."/>
            <person name="Nakanishi M."/>
            <person name="Sayaka M."/>
            <person name="Hattori M."/>
            <person name="Ohkuma M."/>
        </authorList>
    </citation>
    <scope>NUCLEOTIDE SEQUENCE [LARGE SCALE GENOMIC DNA]</scope>
    <source>
        <strain evidence="2">JCM 19239</strain>
    </source>
</reference>
<dbReference type="SUPFAM" id="SSF53706">
    <property type="entry name" value="Formate dehydrogenase/DMSO reductase, domains 1-3"/>
    <property type="match status" value="1"/>
</dbReference>
<accession>A0ABQ0JPC2</accession>
<evidence type="ECO:0000313" key="1">
    <source>
        <dbReference type="EMBL" id="GAL30608.1"/>
    </source>
</evidence>
<dbReference type="Proteomes" id="UP000029223">
    <property type="component" value="Unassembled WGS sequence"/>
</dbReference>
<dbReference type="Gene3D" id="3.90.55.10">
    <property type="entry name" value="Dimethylsulfoxide Reductase, domain 3"/>
    <property type="match status" value="1"/>
</dbReference>
<comment type="caution">
    <text evidence="1">The sequence shown here is derived from an EMBL/GenBank/DDBJ whole genome shotgun (WGS) entry which is preliminary data.</text>
</comment>
<name>A0ABQ0JPC2_9VIBR</name>
<keyword evidence="2" id="KW-1185">Reference proteome</keyword>